<keyword evidence="5 10" id="KW-0276">Fatty acid metabolism</keyword>
<name>A0A3Q3VPA0_MOLML</name>
<dbReference type="GO" id="GO:0042761">
    <property type="term" value="P:very long-chain fatty acid biosynthetic process"/>
    <property type="evidence" value="ECO:0007669"/>
    <property type="project" value="TreeGrafter"/>
</dbReference>
<feature type="transmembrane region" description="Helical" evidence="10">
    <location>
        <begin position="62"/>
        <end position="81"/>
    </location>
</feature>
<dbReference type="AlphaFoldDB" id="A0A3Q3VPA0"/>
<evidence type="ECO:0000256" key="8">
    <source>
        <dbReference type="ARBA" id="ARBA00023136"/>
    </source>
</evidence>
<keyword evidence="2 10" id="KW-0444">Lipid biosynthesis</keyword>
<evidence type="ECO:0000256" key="1">
    <source>
        <dbReference type="ARBA" id="ARBA00004141"/>
    </source>
</evidence>
<dbReference type="GO" id="GO:0034626">
    <property type="term" value="P:fatty acid elongation, polyunsaturated fatty acid"/>
    <property type="evidence" value="ECO:0007669"/>
    <property type="project" value="TreeGrafter"/>
</dbReference>
<evidence type="ECO:0000256" key="6">
    <source>
        <dbReference type="ARBA" id="ARBA00022989"/>
    </source>
</evidence>
<dbReference type="STRING" id="94237.ENSMMOP00000003826"/>
<dbReference type="Proteomes" id="UP000261620">
    <property type="component" value="Unplaced"/>
</dbReference>
<protein>
    <recommendedName>
        <fullName evidence="10">Elongation of very long chain fatty acids protein</fullName>
        <ecNumber evidence="10">2.3.1.199</ecNumber>
    </recommendedName>
    <alternativeName>
        <fullName evidence="10">Very-long-chain 3-oxoacyl-CoA synthase</fullName>
    </alternativeName>
</protein>
<evidence type="ECO:0000256" key="10">
    <source>
        <dbReference type="RuleBase" id="RU361115"/>
    </source>
</evidence>
<reference evidence="11" key="1">
    <citation type="submission" date="2025-08" db="UniProtKB">
        <authorList>
            <consortium name="Ensembl"/>
        </authorList>
    </citation>
    <scope>IDENTIFICATION</scope>
</reference>
<evidence type="ECO:0000313" key="11">
    <source>
        <dbReference type="Ensembl" id="ENSMMOP00000003826.1"/>
    </source>
</evidence>
<sequence>SQKNVSTPALEFWDSFPFARVRHYPLMQNPVEMTSILAMIINNLSMVLLNAYIVCKVHQNMASCVIFVCLCGIPLFVRVVLRMKRNQITFLQVFHDHAKDVIVVGGMASLHSVVNGIAHILMYFYYGLFAAGPRFHKDMRCKKYKTSIQLTQFTLVSIHIGQYHFMKNYVQHLVLFFNFWIKAYIKNHSIHLSQAFLHFVKCRNEWYKET</sequence>
<evidence type="ECO:0000256" key="3">
    <source>
        <dbReference type="ARBA" id="ARBA00022679"/>
    </source>
</evidence>
<dbReference type="Pfam" id="PF01151">
    <property type="entry name" value="ELO"/>
    <property type="match status" value="1"/>
</dbReference>
<comment type="catalytic activity">
    <reaction evidence="10">
        <text>a very-long-chain acyl-CoA + malonyl-CoA + H(+) = a very-long-chain 3-oxoacyl-CoA + CO2 + CoA</text>
        <dbReference type="Rhea" id="RHEA:32727"/>
        <dbReference type="ChEBI" id="CHEBI:15378"/>
        <dbReference type="ChEBI" id="CHEBI:16526"/>
        <dbReference type="ChEBI" id="CHEBI:57287"/>
        <dbReference type="ChEBI" id="CHEBI:57384"/>
        <dbReference type="ChEBI" id="CHEBI:90725"/>
        <dbReference type="ChEBI" id="CHEBI:90736"/>
        <dbReference type="EC" id="2.3.1.199"/>
    </reaction>
</comment>
<dbReference type="GO" id="GO:0030148">
    <property type="term" value="P:sphingolipid biosynthetic process"/>
    <property type="evidence" value="ECO:0007669"/>
    <property type="project" value="TreeGrafter"/>
</dbReference>
<keyword evidence="3 10" id="KW-0808">Transferase</keyword>
<comment type="subcellular location">
    <subcellularLocation>
        <location evidence="1">Membrane</location>
        <topology evidence="1">Multi-pass membrane protein</topology>
    </subcellularLocation>
</comment>
<dbReference type="GO" id="GO:0005789">
    <property type="term" value="C:endoplasmic reticulum membrane"/>
    <property type="evidence" value="ECO:0007669"/>
    <property type="project" value="TreeGrafter"/>
</dbReference>
<keyword evidence="6 10" id="KW-1133">Transmembrane helix</keyword>
<accession>A0A3Q3VPA0</accession>
<dbReference type="EC" id="2.3.1.199" evidence="10"/>
<evidence type="ECO:0000256" key="2">
    <source>
        <dbReference type="ARBA" id="ARBA00022516"/>
    </source>
</evidence>
<dbReference type="PANTHER" id="PTHR11157:SF19">
    <property type="entry name" value="ELONGATION OF VERY LONG CHAIN FATTY ACIDS PROTEIN 1"/>
    <property type="match status" value="1"/>
</dbReference>
<keyword evidence="7 10" id="KW-0443">Lipid metabolism</keyword>
<keyword evidence="9 10" id="KW-0275">Fatty acid biosynthesis</keyword>
<evidence type="ECO:0000256" key="9">
    <source>
        <dbReference type="ARBA" id="ARBA00023160"/>
    </source>
</evidence>
<feature type="transmembrane region" description="Helical" evidence="10">
    <location>
        <begin position="101"/>
        <end position="126"/>
    </location>
</feature>
<reference evidence="11" key="2">
    <citation type="submission" date="2025-09" db="UniProtKB">
        <authorList>
            <consortium name="Ensembl"/>
        </authorList>
    </citation>
    <scope>IDENTIFICATION</scope>
</reference>
<evidence type="ECO:0000313" key="12">
    <source>
        <dbReference type="Proteomes" id="UP000261620"/>
    </source>
</evidence>
<organism evidence="11 12">
    <name type="scientific">Mola mola</name>
    <name type="common">Ocean sunfish</name>
    <name type="synonym">Tetraodon mola</name>
    <dbReference type="NCBI Taxonomy" id="94237"/>
    <lineage>
        <taxon>Eukaryota</taxon>
        <taxon>Metazoa</taxon>
        <taxon>Chordata</taxon>
        <taxon>Craniata</taxon>
        <taxon>Vertebrata</taxon>
        <taxon>Euteleostomi</taxon>
        <taxon>Actinopterygii</taxon>
        <taxon>Neopterygii</taxon>
        <taxon>Teleostei</taxon>
        <taxon>Neoteleostei</taxon>
        <taxon>Acanthomorphata</taxon>
        <taxon>Eupercaria</taxon>
        <taxon>Tetraodontiformes</taxon>
        <taxon>Molidae</taxon>
        <taxon>Mola</taxon>
    </lineage>
</organism>
<comment type="similarity">
    <text evidence="10">Belongs to the ELO family.</text>
</comment>
<dbReference type="GO" id="GO:0009922">
    <property type="term" value="F:fatty acid elongase activity"/>
    <property type="evidence" value="ECO:0007669"/>
    <property type="project" value="UniProtKB-EC"/>
</dbReference>
<dbReference type="GO" id="GO:0034625">
    <property type="term" value="P:fatty acid elongation, monounsaturated fatty acid"/>
    <property type="evidence" value="ECO:0007669"/>
    <property type="project" value="TreeGrafter"/>
</dbReference>
<dbReference type="InterPro" id="IPR002076">
    <property type="entry name" value="ELO_fam"/>
</dbReference>
<feature type="transmembrane region" description="Helical" evidence="10">
    <location>
        <begin position="36"/>
        <end position="55"/>
    </location>
</feature>
<comment type="caution">
    <text evidence="10">Lacks conserved residue(s) required for the propagation of feature annotation.</text>
</comment>
<dbReference type="PANTHER" id="PTHR11157">
    <property type="entry name" value="FATTY ACID ACYL TRANSFERASE-RELATED"/>
    <property type="match status" value="1"/>
</dbReference>
<evidence type="ECO:0000256" key="4">
    <source>
        <dbReference type="ARBA" id="ARBA00022692"/>
    </source>
</evidence>
<evidence type="ECO:0000256" key="7">
    <source>
        <dbReference type="ARBA" id="ARBA00023098"/>
    </source>
</evidence>
<dbReference type="Ensembl" id="ENSMMOT00000003896.1">
    <property type="protein sequence ID" value="ENSMMOP00000003826.1"/>
    <property type="gene ID" value="ENSMMOG00000003060.1"/>
</dbReference>
<proteinExistence type="inferred from homology"/>
<dbReference type="GO" id="GO:0019367">
    <property type="term" value="P:fatty acid elongation, saturated fatty acid"/>
    <property type="evidence" value="ECO:0007669"/>
    <property type="project" value="TreeGrafter"/>
</dbReference>
<keyword evidence="8 10" id="KW-0472">Membrane</keyword>
<evidence type="ECO:0000256" key="5">
    <source>
        <dbReference type="ARBA" id="ARBA00022832"/>
    </source>
</evidence>
<keyword evidence="12" id="KW-1185">Reference proteome</keyword>
<keyword evidence="4 10" id="KW-0812">Transmembrane</keyword>